<proteinExistence type="predicted"/>
<organism evidence="2 3">
    <name type="scientific">Dimorphilus gyrociliatus</name>
    <dbReference type="NCBI Taxonomy" id="2664684"/>
    <lineage>
        <taxon>Eukaryota</taxon>
        <taxon>Metazoa</taxon>
        <taxon>Spiralia</taxon>
        <taxon>Lophotrochozoa</taxon>
        <taxon>Annelida</taxon>
        <taxon>Polychaeta</taxon>
        <taxon>Polychaeta incertae sedis</taxon>
        <taxon>Dinophilidae</taxon>
        <taxon>Dimorphilus</taxon>
    </lineage>
</organism>
<dbReference type="AlphaFoldDB" id="A0A7I8WF51"/>
<keyword evidence="1" id="KW-0732">Signal</keyword>
<gene>
    <name evidence="2" type="ORF">DGYR_LOCUS13981</name>
</gene>
<evidence type="ECO:0000313" key="2">
    <source>
        <dbReference type="EMBL" id="CAD5126749.1"/>
    </source>
</evidence>
<sequence>MEWSTLRVCALLFGGLNYFFKCSFAIGSCDIPVDSRVKVGDTDNGKTTCDVGQLCHEVGYGCYFRTSEVIGFKKYIDGQDCAGSDIGLYVVSTVKECSRICLEESQCAAYVMGMPRSCYLKTDCKSYYTSLTSYHRIADKRLTCFIGGYEGSAGTAFGYFQKETVISDAKNQNKAIAFTPTGLYLKKMNLNEITKDYDKNICFYGNFIFDEKLGTKTVSKEHKFFDNDEMTCETIGKMPITVRFPWPSVDNSLSQFKVGIKGENLICYSGFQGKEMNGIIVYLPLDHQINSSFNGNFIACNLILASPVECQYNCNCGDDFCQAFYSNINDKRELMKVCEIETIIGEAKGSGHFGPGQFGPLLDISAHFGHFGPEHFGPF</sequence>
<dbReference type="EMBL" id="CAJFCJ010000078">
    <property type="protein sequence ID" value="CAD5126749.1"/>
    <property type="molecule type" value="Genomic_DNA"/>
</dbReference>
<keyword evidence="3" id="KW-1185">Reference proteome</keyword>
<feature type="chain" id="PRO_5029717866" evidence="1">
    <location>
        <begin position="26"/>
        <end position="379"/>
    </location>
</feature>
<evidence type="ECO:0000256" key="1">
    <source>
        <dbReference type="SAM" id="SignalP"/>
    </source>
</evidence>
<reference evidence="2 3" key="1">
    <citation type="submission" date="2020-08" db="EMBL/GenBank/DDBJ databases">
        <authorList>
            <person name="Hejnol A."/>
        </authorList>
    </citation>
    <scope>NUCLEOTIDE SEQUENCE [LARGE SCALE GENOMIC DNA]</scope>
</reference>
<evidence type="ECO:0000313" key="3">
    <source>
        <dbReference type="Proteomes" id="UP000549394"/>
    </source>
</evidence>
<accession>A0A7I8WF51</accession>
<protein>
    <submittedName>
        <fullName evidence="2">DgyrCDS14804</fullName>
    </submittedName>
</protein>
<name>A0A7I8WF51_9ANNE</name>
<comment type="caution">
    <text evidence="2">The sequence shown here is derived from an EMBL/GenBank/DDBJ whole genome shotgun (WGS) entry which is preliminary data.</text>
</comment>
<feature type="signal peptide" evidence="1">
    <location>
        <begin position="1"/>
        <end position="25"/>
    </location>
</feature>
<dbReference type="Proteomes" id="UP000549394">
    <property type="component" value="Unassembled WGS sequence"/>
</dbReference>